<feature type="transmembrane region" description="Helical" evidence="8">
    <location>
        <begin position="536"/>
        <end position="560"/>
    </location>
</feature>
<evidence type="ECO:0000313" key="10">
    <source>
        <dbReference type="EMBL" id="HEB95752.1"/>
    </source>
</evidence>
<gene>
    <name evidence="10" type="ORF">ENI96_04895</name>
</gene>
<dbReference type="PROSITE" id="PS00198">
    <property type="entry name" value="4FE4S_FER_1"/>
    <property type="match status" value="1"/>
</dbReference>
<dbReference type="Pfam" id="PF13247">
    <property type="entry name" value="Fer4_11"/>
    <property type="match status" value="1"/>
</dbReference>
<dbReference type="AlphaFoldDB" id="A0A831WA43"/>
<organism evidence="10 11">
    <name type="scientific">Sedimenticola thiotaurini</name>
    <dbReference type="NCBI Taxonomy" id="1543721"/>
    <lineage>
        <taxon>Bacteria</taxon>
        <taxon>Pseudomonadati</taxon>
        <taxon>Pseudomonadota</taxon>
        <taxon>Gammaproteobacteria</taxon>
        <taxon>Chromatiales</taxon>
        <taxon>Sedimenticolaceae</taxon>
        <taxon>Sedimenticola</taxon>
    </lineage>
</organism>
<dbReference type="Pfam" id="PF04976">
    <property type="entry name" value="DmsC"/>
    <property type="match status" value="1"/>
</dbReference>
<dbReference type="InterPro" id="IPR050954">
    <property type="entry name" value="ET_IronSulfur_Cluster-Binding"/>
</dbReference>
<protein>
    <submittedName>
        <fullName evidence="10">4Fe-4S dicluster domain-containing protein</fullName>
    </submittedName>
</protein>
<dbReference type="SUPFAM" id="SSF54862">
    <property type="entry name" value="4Fe-4S ferredoxins"/>
    <property type="match status" value="1"/>
</dbReference>
<feature type="transmembrane region" description="Helical" evidence="8">
    <location>
        <begin position="511"/>
        <end position="530"/>
    </location>
</feature>
<dbReference type="GO" id="GO:0051539">
    <property type="term" value="F:4 iron, 4 sulfur cluster binding"/>
    <property type="evidence" value="ECO:0007669"/>
    <property type="project" value="UniProtKB-KW"/>
</dbReference>
<evidence type="ECO:0000259" key="9">
    <source>
        <dbReference type="PROSITE" id="PS51379"/>
    </source>
</evidence>
<keyword evidence="5" id="KW-0249">Electron transport</keyword>
<dbReference type="GO" id="GO:0016020">
    <property type="term" value="C:membrane"/>
    <property type="evidence" value="ECO:0007669"/>
    <property type="project" value="InterPro"/>
</dbReference>
<feature type="transmembrane region" description="Helical" evidence="8">
    <location>
        <begin position="290"/>
        <end position="314"/>
    </location>
</feature>
<evidence type="ECO:0000256" key="1">
    <source>
        <dbReference type="ARBA" id="ARBA00022448"/>
    </source>
</evidence>
<keyword evidence="8" id="KW-1133">Transmembrane helix</keyword>
<sequence>MFQRREYEPEYALLNDSGSKPVNRYGKPIDTVPPGDPLREQPFVINGEELPQQNPNRYKQHGFHFTADNCIACHACEAACSEKNDLPPHLAFRSVGFVEGGSYPDYRRINISMACNHCDDPVCLRGCPTRAYTKFAEYGAVLQDPDICFGCGYCTWVCPYNAPQLDPVKGQVSKCNMCVDRLEVGLKPACVAACLGKALDFGVIENLPEGRIQAEPAIPGFPRTDITHPNIRFQQMKSIQREMVRVDGTALKYHRTGDREGYRPELDPKKGFRRQWNLGRLLGSHENAHIVFTLGVQAAMGAFLLLVLGGWFGLPAVTALRNSPAWLPSLGLMVLVTAFGLFRLNMHLGKPHRFYRGFYNLRLSPVSREIAGVSAFFAGLLGFTLFNLFDGEWARPLQFLFALLGLLGMGFGGYYMYRLYRIPARPFWDHWHTGASFAGTGLALGSLLLALVALPFGELTRELGQLLATVAGSGLALEGLGLLAHGLAMRTADSEGAASWYEQLTTHGHAYWLRNLLLAGSLLLAGWLAVHGGGPWLFALLAVMALVSAIIGRALFYVLVIPTTMPGAFFWRNRAFVEHARDTGLAEMEPLGVVYERHHRFDLKALLRTIREHSPRQMWEQVREIVLAGPRP</sequence>
<dbReference type="InterPro" id="IPR007059">
    <property type="entry name" value="DmsC"/>
</dbReference>
<feature type="domain" description="4Fe-4S ferredoxin-type" evidence="9">
    <location>
        <begin position="139"/>
        <end position="168"/>
    </location>
</feature>
<dbReference type="GO" id="GO:0019645">
    <property type="term" value="P:anaerobic electron transport chain"/>
    <property type="evidence" value="ECO:0007669"/>
    <property type="project" value="InterPro"/>
</dbReference>
<dbReference type="GO" id="GO:0046872">
    <property type="term" value="F:metal ion binding"/>
    <property type="evidence" value="ECO:0007669"/>
    <property type="project" value="UniProtKB-KW"/>
</dbReference>
<name>A0A831WA43_9GAMM</name>
<feature type="transmembrane region" description="Helical" evidence="8">
    <location>
        <begin position="463"/>
        <end position="484"/>
    </location>
</feature>
<evidence type="ECO:0000313" key="11">
    <source>
        <dbReference type="Proteomes" id="UP000886251"/>
    </source>
</evidence>
<dbReference type="PROSITE" id="PS51379">
    <property type="entry name" value="4FE4S_FER_2"/>
    <property type="match status" value="1"/>
</dbReference>
<evidence type="ECO:0000256" key="6">
    <source>
        <dbReference type="ARBA" id="ARBA00023004"/>
    </source>
</evidence>
<keyword evidence="3" id="KW-0479">Metal-binding</keyword>
<keyword evidence="2" id="KW-0004">4Fe-4S</keyword>
<keyword evidence="1" id="KW-0813">Transport</keyword>
<evidence type="ECO:0000256" key="8">
    <source>
        <dbReference type="SAM" id="Phobius"/>
    </source>
</evidence>
<comment type="caution">
    <text evidence="10">The sequence shown here is derived from an EMBL/GenBank/DDBJ whole genome shotgun (WGS) entry which is preliminary data.</text>
</comment>
<evidence type="ECO:0000256" key="5">
    <source>
        <dbReference type="ARBA" id="ARBA00022982"/>
    </source>
</evidence>
<proteinExistence type="predicted"/>
<dbReference type="InterPro" id="IPR017900">
    <property type="entry name" value="4Fe4S_Fe_S_CS"/>
</dbReference>
<evidence type="ECO:0000256" key="4">
    <source>
        <dbReference type="ARBA" id="ARBA00022737"/>
    </source>
</evidence>
<feature type="transmembrane region" description="Helical" evidence="8">
    <location>
        <begin position="326"/>
        <end position="345"/>
    </location>
</feature>
<keyword evidence="7" id="KW-0411">Iron-sulfur</keyword>
<keyword evidence="8" id="KW-0472">Membrane</keyword>
<keyword evidence="8" id="KW-0812">Transmembrane</keyword>
<dbReference type="Gene3D" id="3.30.70.20">
    <property type="match status" value="2"/>
</dbReference>
<dbReference type="Proteomes" id="UP000886251">
    <property type="component" value="Unassembled WGS sequence"/>
</dbReference>
<feature type="transmembrane region" description="Helical" evidence="8">
    <location>
        <begin position="437"/>
        <end position="457"/>
    </location>
</feature>
<dbReference type="PANTHER" id="PTHR43177">
    <property type="entry name" value="PROTEIN NRFC"/>
    <property type="match status" value="1"/>
</dbReference>
<feature type="transmembrane region" description="Helical" evidence="8">
    <location>
        <begin position="398"/>
        <end position="417"/>
    </location>
</feature>
<evidence type="ECO:0000256" key="2">
    <source>
        <dbReference type="ARBA" id="ARBA00022485"/>
    </source>
</evidence>
<reference evidence="10" key="1">
    <citation type="journal article" date="2020" name="mSystems">
        <title>Genome- and Community-Level Interaction Insights into Carbon Utilization and Element Cycling Functions of Hydrothermarchaeota in Hydrothermal Sediment.</title>
        <authorList>
            <person name="Zhou Z."/>
            <person name="Liu Y."/>
            <person name="Xu W."/>
            <person name="Pan J."/>
            <person name="Luo Z.H."/>
            <person name="Li M."/>
        </authorList>
    </citation>
    <scope>NUCLEOTIDE SEQUENCE [LARGE SCALE GENOMIC DNA]</scope>
    <source>
        <strain evidence="10">HyVt-443</strain>
    </source>
</reference>
<keyword evidence="6" id="KW-0408">Iron</keyword>
<evidence type="ECO:0000256" key="3">
    <source>
        <dbReference type="ARBA" id="ARBA00022723"/>
    </source>
</evidence>
<dbReference type="PANTHER" id="PTHR43177:SF5">
    <property type="entry name" value="ANAEROBIC DIMETHYL SULFOXIDE REDUCTASE CHAIN B-RELATED"/>
    <property type="match status" value="1"/>
</dbReference>
<dbReference type="InterPro" id="IPR017896">
    <property type="entry name" value="4Fe4S_Fe-S-bd"/>
</dbReference>
<evidence type="ECO:0000256" key="7">
    <source>
        <dbReference type="ARBA" id="ARBA00023014"/>
    </source>
</evidence>
<feature type="transmembrane region" description="Helical" evidence="8">
    <location>
        <begin position="366"/>
        <end position="386"/>
    </location>
</feature>
<accession>A0A831WA43</accession>
<dbReference type="EMBL" id="DRKP01000055">
    <property type="protein sequence ID" value="HEB95752.1"/>
    <property type="molecule type" value="Genomic_DNA"/>
</dbReference>
<keyword evidence="4" id="KW-0677">Repeat</keyword>
<dbReference type="CDD" id="cd16371">
    <property type="entry name" value="DMSOR_beta_like"/>
    <property type="match status" value="1"/>
</dbReference>